<reference evidence="2" key="1">
    <citation type="submission" date="2018-08" db="EMBL/GenBank/DDBJ databases">
        <title>Identification of Burkholderia cepacia strains that express a Burkholderia pseudomallei-like capsular polysaccharide.</title>
        <authorList>
            <person name="Burtnick M.N."/>
            <person name="Vongsouvath M."/>
            <person name="Newton P."/>
            <person name="Wuthiekanun V."/>
            <person name="Limmathurotsakul D."/>
            <person name="Brett P.J."/>
            <person name="Chantratita N."/>
            <person name="Dance D.A."/>
        </authorList>
    </citation>
    <scope>NUCLEOTIDE SEQUENCE</scope>
    <source>
        <strain evidence="2">SBXCC001</strain>
    </source>
</reference>
<protein>
    <submittedName>
        <fullName evidence="2">Uncharacterized protein</fullName>
    </submittedName>
</protein>
<feature type="region of interest" description="Disordered" evidence="1">
    <location>
        <begin position="98"/>
        <end position="124"/>
    </location>
</feature>
<comment type="caution">
    <text evidence="2">The sequence shown here is derived from an EMBL/GenBank/DDBJ whole genome shotgun (WGS) entry which is preliminary data.</text>
</comment>
<accession>A0AAW9CUM3</accession>
<evidence type="ECO:0000256" key="1">
    <source>
        <dbReference type="SAM" id="MobiDB-lite"/>
    </source>
</evidence>
<dbReference type="EMBL" id="QXCT01000002">
    <property type="protein sequence ID" value="MDW9254665.1"/>
    <property type="molecule type" value="Genomic_DNA"/>
</dbReference>
<evidence type="ECO:0000313" key="3">
    <source>
        <dbReference type="Proteomes" id="UP001272137"/>
    </source>
</evidence>
<feature type="compositionally biased region" description="Basic and acidic residues" evidence="1">
    <location>
        <begin position="1"/>
        <end position="10"/>
    </location>
</feature>
<evidence type="ECO:0000313" key="2">
    <source>
        <dbReference type="EMBL" id="MDW9254665.1"/>
    </source>
</evidence>
<organism evidence="2 3">
    <name type="scientific">Burkholderia thailandensis</name>
    <dbReference type="NCBI Taxonomy" id="57975"/>
    <lineage>
        <taxon>Bacteria</taxon>
        <taxon>Pseudomonadati</taxon>
        <taxon>Pseudomonadota</taxon>
        <taxon>Betaproteobacteria</taxon>
        <taxon>Burkholderiales</taxon>
        <taxon>Burkholderiaceae</taxon>
        <taxon>Burkholderia</taxon>
        <taxon>pseudomallei group</taxon>
    </lineage>
</organism>
<gene>
    <name evidence="2" type="ORF">C7S16_2677</name>
</gene>
<name>A0AAW9CUM3_BURTH</name>
<sequence>MARSPRDGLPRGRRGGGDAFEMADGRAGFRIDAEEAARGRFGATSAHADRPTANARLSGRRNVRPFERSGAGACARIDTGRVPRLRASDCRSAARRATIRRMSGHVSPHPGEPPGRRAPRSRAAATHGAPCECMNCAPRAKLRRAGAPARLFAHGSCSPIL</sequence>
<feature type="region of interest" description="Disordered" evidence="1">
    <location>
        <begin position="1"/>
        <end position="22"/>
    </location>
</feature>
<dbReference type="Proteomes" id="UP001272137">
    <property type="component" value="Unassembled WGS sequence"/>
</dbReference>
<proteinExistence type="predicted"/>
<dbReference type="AlphaFoldDB" id="A0AAW9CUM3"/>